<protein>
    <submittedName>
        <fullName evidence="4">DNA-binding transcriptional MerR regulator</fullName>
    </submittedName>
</protein>
<dbReference type="Gene3D" id="1.10.1660.10">
    <property type="match status" value="1"/>
</dbReference>
<dbReference type="CDD" id="cd04776">
    <property type="entry name" value="HTH_GnyR"/>
    <property type="match status" value="1"/>
</dbReference>
<dbReference type="InterPro" id="IPR047057">
    <property type="entry name" value="MerR_fam"/>
</dbReference>
<dbReference type="RefSeq" id="WP_247882963.1">
    <property type="nucleotide sequence ID" value="NZ_VITF01000001.1"/>
</dbReference>
<dbReference type="InterPro" id="IPR009061">
    <property type="entry name" value="DNA-bd_dom_put_sf"/>
</dbReference>
<dbReference type="GO" id="GO:0003700">
    <property type="term" value="F:DNA-binding transcription factor activity"/>
    <property type="evidence" value="ECO:0007669"/>
    <property type="project" value="InterPro"/>
</dbReference>
<accession>A0A560BQ16</accession>
<dbReference type="InterPro" id="IPR000551">
    <property type="entry name" value="MerR-type_HTH_dom"/>
</dbReference>
<proteinExistence type="predicted"/>
<dbReference type="PROSITE" id="PS50937">
    <property type="entry name" value="HTH_MERR_2"/>
    <property type="match status" value="1"/>
</dbReference>
<evidence type="ECO:0000313" key="4">
    <source>
        <dbReference type="EMBL" id="TWA74715.1"/>
    </source>
</evidence>
<dbReference type="GO" id="GO:0003677">
    <property type="term" value="F:DNA binding"/>
    <property type="evidence" value="ECO:0007669"/>
    <property type="project" value="UniProtKB-KW"/>
</dbReference>
<dbReference type="AlphaFoldDB" id="A0A560BQ16"/>
<dbReference type="PANTHER" id="PTHR30204">
    <property type="entry name" value="REDOX-CYCLING DRUG-SENSING TRANSCRIPTIONAL ACTIVATOR SOXR"/>
    <property type="match status" value="1"/>
</dbReference>
<dbReference type="EMBL" id="VITF01000001">
    <property type="protein sequence ID" value="TWA74715.1"/>
    <property type="molecule type" value="Genomic_DNA"/>
</dbReference>
<dbReference type="PANTHER" id="PTHR30204:SF58">
    <property type="entry name" value="HTH-TYPE TRANSCRIPTIONAL REGULATOR YFMP"/>
    <property type="match status" value="1"/>
</dbReference>
<evidence type="ECO:0000256" key="1">
    <source>
        <dbReference type="ARBA" id="ARBA00023125"/>
    </source>
</evidence>
<sequence>MSQPARLMGLGTRADIGLDMGLGPGADGAGRSFAIGELADEFGLTHRTIRHYEDEGLLAPQRDGTARVYGHRDRARLALICRGKRLGFSLAEIKEFLTLYDADEIQKEQMRFMQRIARRRIADLERQLQDVQQTLGELRIIDTQISDHFRKNGITETHTPEDTQP</sequence>
<keyword evidence="1 4" id="KW-0238">DNA-binding</keyword>
<reference evidence="4 5" key="1">
    <citation type="submission" date="2019-06" db="EMBL/GenBank/DDBJ databases">
        <title>Genomic Encyclopedia of Type Strains, Phase IV (KMG-V): Genome sequencing to study the core and pangenomes of soil and plant-associated prokaryotes.</title>
        <authorList>
            <person name="Whitman W."/>
        </authorList>
    </citation>
    <scope>NUCLEOTIDE SEQUENCE [LARGE SCALE GENOMIC DNA]</scope>
    <source>
        <strain evidence="4 5">BR 11796</strain>
    </source>
</reference>
<evidence type="ECO:0000259" key="3">
    <source>
        <dbReference type="PROSITE" id="PS50937"/>
    </source>
</evidence>
<name>A0A560BQ16_AZOBR</name>
<keyword evidence="2" id="KW-0175">Coiled coil</keyword>
<organism evidence="4 5">
    <name type="scientific">Azospirillum brasilense</name>
    <dbReference type="NCBI Taxonomy" id="192"/>
    <lineage>
        <taxon>Bacteria</taxon>
        <taxon>Pseudomonadati</taxon>
        <taxon>Pseudomonadota</taxon>
        <taxon>Alphaproteobacteria</taxon>
        <taxon>Rhodospirillales</taxon>
        <taxon>Azospirillaceae</taxon>
        <taxon>Azospirillum</taxon>
    </lineage>
</organism>
<feature type="domain" description="HTH merR-type" evidence="3">
    <location>
        <begin position="32"/>
        <end position="99"/>
    </location>
</feature>
<dbReference type="SUPFAM" id="SSF46955">
    <property type="entry name" value="Putative DNA-binding domain"/>
    <property type="match status" value="1"/>
</dbReference>
<comment type="caution">
    <text evidence="4">The sequence shown here is derived from an EMBL/GenBank/DDBJ whole genome shotgun (WGS) entry which is preliminary data.</text>
</comment>
<evidence type="ECO:0000313" key="5">
    <source>
        <dbReference type="Proteomes" id="UP000316083"/>
    </source>
</evidence>
<evidence type="ECO:0000256" key="2">
    <source>
        <dbReference type="SAM" id="Coils"/>
    </source>
</evidence>
<dbReference type="Pfam" id="PF13411">
    <property type="entry name" value="MerR_1"/>
    <property type="match status" value="1"/>
</dbReference>
<feature type="coiled-coil region" evidence="2">
    <location>
        <begin position="114"/>
        <end position="141"/>
    </location>
</feature>
<gene>
    <name evidence="4" type="ORF">FBZ82_101731</name>
</gene>
<dbReference type="SMART" id="SM00422">
    <property type="entry name" value="HTH_MERR"/>
    <property type="match status" value="1"/>
</dbReference>
<dbReference type="Proteomes" id="UP000316083">
    <property type="component" value="Unassembled WGS sequence"/>
</dbReference>